<dbReference type="Proteomes" id="UP000515465">
    <property type="component" value="Chromosome"/>
</dbReference>
<evidence type="ECO:0000313" key="3">
    <source>
        <dbReference type="Proteomes" id="UP000515465"/>
    </source>
</evidence>
<sequence>MRLKFVEPLLPTLVEEWIHEVKFDGYRSQIIIHHDVRIFTRNGYNWTAKYRDLAGASKRLGVESAFIDGEIVVLNEAGLSDCGRVADRPGWEPWCCSCASIDDFDLNVKDDIAG</sequence>
<accession>A0A7G6T3Z1</accession>
<reference evidence="3" key="1">
    <citation type="journal article" date="2020" name="Mol. Plant Microbe">
        <title>Rhizobial microsymbionts of the narrowly endemic Oxytropis species growing in Kamchatka are characterized by significant genetic diversity and possess a set of genes that are associated with T3SS and T6SS secretion systems and can affect the development of symbiosis.</title>
        <authorList>
            <person name="Safronova V."/>
            <person name="Guro P."/>
            <person name="Sazanova A."/>
            <person name="Kuznetsova I."/>
            <person name="Belimov A."/>
            <person name="Yakubov V."/>
            <person name="Chirak E."/>
            <person name="Afonin A."/>
            <person name="Gogolev Y."/>
            <person name="Andronov E."/>
            <person name="Tikhonovich I."/>
        </authorList>
    </citation>
    <scope>NUCLEOTIDE SEQUENCE [LARGE SCALE GENOMIC DNA]</scope>
    <source>
        <strain evidence="3">583</strain>
    </source>
</reference>
<dbReference type="GO" id="GO:0003910">
    <property type="term" value="F:DNA ligase (ATP) activity"/>
    <property type="evidence" value="ECO:0007669"/>
    <property type="project" value="InterPro"/>
</dbReference>
<dbReference type="GO" id="GO:0005524">
    <property type="term" value="F:ATP binding"/>
    <property type="evidence" value="ECO:0007669"/>
    <property type="project" value="InterPro"/>
</dbReference>
<dbReference type="Pfam" id="PF01068">
    <property type="entry name" value="DNA_ligase_A_M"/>
    <property type="match status" value="1"/>
</dbReference>
<dbReference type="Gene3D" id="3.30.1490.70">
    <property type="match status" value="1"/>
</dbReference>
<dbReference type="AlphaFoldDB" id="A0A7G6T3Z1"/>
<dbReference type="GO" id="GO:0006310">
    <property type="term" value="P:DNA recombination"/>
    <property type="evidence" value="ECO:0007669"/>
    <property type="project" value="InterPro"/>
</dbReference>
<dbReference type="Gene3D" id="3.30.470.30">
    <property type="entry name" value="DNA ligase/mRNA capping enzyme"/>
    <property type="match status" value="1"/>
</dbReference>
<protein>
    <recommendedName>
        <fullName evidence="1">ATP-dependent DNA ligase family profile domain-containing protein</fullName>
    </recommendedName>
</protein>
<dbReference type="EMBL" id="CP050296">
    <property type="protein sequence ID" value="QND61473.1"/>
    <property type="molecule type" value="Genomic_DNA"/>
</dbReference>
<feature type="domain" description="ATP-dependent DNA ligase family profile" evidence="1">
    <location>
        <begin position="14"/>
        <end position="77"/>
    </location>
</feature>
<dbReference type="GO" id="GO:0006281">
    <property type="term" value="P:DNA repair"/>
    <property type="evidence" value="ECO:0007669"/>
    <property type="project" value="InterPro"/>
</dbReference>
<organism evidence="2 3">
    <name type="scientific">Mesorhizobium huakuii</name>
    <dbReference type="NCBI Taxonomy" id="28104"/>
    <lineage>
        <taxon>Bacteria</taxon>
        <taxon>Pseudomonadati</taxon>
        <taxon>Pseudomonadota</taxon>
        <taxon>Alphaproteobacteria</taxon>
        <taxon>Hyphomicrobiales</taxon>
        <taxon>Phyllobacteriaceae</taxon>
        <taxon>Mesorhizobium</taxon>
    </lineage>
</organism>
<name>A0A7G6T3Z1_9HYPH</name>
<evidence type="ECO:0000259" key="1">
    <source>
        <dbReference type="Pfam" id="PF01068"/>
    </source>
</evidence>
<dbReference type="InterPro" id="IPR012310">
    <property type="entry name" value="DNA_ligase_ATP-dep_cent"/>
</dbReference>
<evidence type="ECO:0000313" key="2">
    <source>
        <dbReference type="EMBL" id="QND61473.1"/>
    </source>
</evidence>
<dbReference type="SUPFAM" id="SSF56091">
    <property type="entry name" value="DNA ligase/mRNA capping enzyme, catalytic domain"/>
    <property type="match status" value="1"/>
</dbReference>
<proteinExistence type="predicted"/>
<gene>
    <name evidence="2" type="ORF">HB778_31185</name>
</gene>